<dbReference type="InterPro" id="IPR016181">
    <property type="entry name" value="Acyl_CoA_acyltransferase"/>
</dbReference>
<dbReference type="OrthoDB" id="9812289at2"/>
<evidence type="ECO:0000313" key="3">
    <source>
        <dbReference type="Proteomes" id="UP000292298"/>
    </source>
</evidence>
<keyword evidence="3" id="KW-1185">Reference proteome</keyword>
<reference evidence="2 3" key="1">
    <citation type="submission" date="2019-02" db="EMBL/GenBank/DDBJ databases">
        <title>Genomic Encyclopedia of Type Strains, Phase IV (KMG-IV): sequencing the most valuable type-strain genomes for metagenomic binning, comparative biology and taxonomic classification.</title>
        <authorList>
            <person name="Goeker M."/>
        </authorList>
    </citation>
    <scope>NUCLEOTIDE SEQUENCE [LARGE SCALE GENOMIC DNA]</scope>
    <source>
        <strain evidence="2 3">DSM 21056</strain>
    </source>
</reference>
<dbReference type="EMBL" id="SHLI01000001">
    <property type="protein sequence ID" value="RZU98368.1"/>
    <property type="molecule type" value="Genomic_DNA"/>
</dbReference>
<dbReference type="Gene3D" id="3.40.630.30">
    <property type="match status" value="2"/>
</dbReference>
<keyword evidence="2" id="KW-0808">Transferase</keyword>
<sequence>MQIRKAVLSDQAALMAIASQAFPTSFRWQLPPLSAIYWHSAVAAAKECGAETWVATVNEEVVGGLVLVVDEARWSQRQKSPPYPAVCYLRCIAYTPSAIRVIRRRIAACRTGISGSKEVPDLKMVVPLEERLSTDLGMVRPDFQGQGIARAFRRHAESRCRSLGRRYMRTMTAVENVAMRHLLVSMQYKVMQTRDGMCVYVKDIEAT</sequence>
<dbReference type="GO" id="GO:0016747">
    <property type="term" value="F:acyltransferase activity, transferring groups other than amino-acyl groups"/>
    <property type="evidence" value="ECO:0007669"/>
    <property type="project" value="InterPro"/>
</dbReference>
<dbReference type="Proteomes" id="UP000292298">
    <property type="component" value="Unassembled WGS sequence"/>
</dbReference>
<evidence type="ECO:0000259" key="1">
    <source>
        <dbReference type="PROSITE" id="PS51186"/>
    </source>
</evidence>
<proteinExistence type="predicted"/>
<dbReference type="CDD" id="cd04301">
    <property type="entry name" value="NAT_SF"/>
    <property type="match status" value="1"/>
</dbReference>
<name>A0A4Q8CZB7_9GAMM</name>
<protein>
    <submittedName>
        <fullName evidence="2">Acetyltransferase (GNAT) family protein</fullName>
    </submittedName>
</protein>
<evidence type="ECO:0000313" key="2">
    <source>
        <dbReference type="EMBL" id="RZU98368.1"/>
    </source>
</evidence>
<dbReference type="SUPFAM" id="SSF55729">
    <property type="entry name" value="Acyl-CoA N-acyltransferases (Nat)"/>
    <property type="match status" value="1"/>
</dbReference>
<organism evidence="2 3">
    <name type="scientific">Spiribacter vilamensis</name>
    <dbReference type="NCBI Taxonomy" id="531306"/>
    <lineage>
        <taxon>Bacteria</taxon>
        <taxon>Pseudomonadati</taxon>
        <taxon>Pseudomonadota</taxon>
        <taxon>Gammaproteobacteria</taxon>
        <taxon>Chromatiales</taxon>
        <taxon>Ectothiorhodospiraceae</taxon>
        <taxon>Spiribacter</taxon>
    </lineage>
</organism>
<accession>A0A4Q8CZB7</accession>
<dbReference type="PROSITE" id="PS51186">
    <property type="entry name" value="GNAT"/>
    <property type="match status" value="1"/>
</dbReference>
<dbReference type="AlphaFoldDB" id="A0A4Q8CZB7"/>
<feature type="domain" description="N-acetyltransferase" evidence="1">
    <location>
        <begin position="1"/>
        <end position="205"/>
    </location>
</feature>
<dbReference type="RefSeq" id="WP_130502687.1">
    <property type="nucleotide sequence ID" value="NZ_SHLI01000001.1"/>
</dbReference>
<comment type="caution">
    <text evidence="2">The sequence shown here is derived from an EMBL/GenBank/DDBJ whole genome shotgun (WGS) entry which is preliminary data.</text>
</comment>
<gene>
    <name evidence="2" type="ORF">EV698_0613</name>
</gene>
<dbReference type="InterPro" id="IPR000182">
    <property type="entry name" value="GNAT_dom"/>
</dbReference>